<dbReference type="RefSeq" id="WP_012965871.1">
    <property type="nucleotide sequence ID" value="NC_013849.1"/>
</dbReference>
<sequence>MIDFLDNFGVLVFRRKRGNFLPHVTIRVGDTDFHVDSYPGKGFNIITHAHSDHYGLRNVLNFKAVASEETAKILSIISGRKFRGITFNVGDRLNLNGVKIKTYDTSHIIGSAAFYFKDFDVLVTGDVKNYEELPKCSLLITEATYANTNYCFEDEIDVFLDKAEEGEVFGAYPVGKAQRAAKILEENGIGFEADGLIAKIAEAFGLKGKGGAKIVSTKEVRKYDGYYLSAQKFYRKRITLSDHLDCRGLIEMIEHCDPEHVIFYHGKPAKNFEKELRSRGYKFSTLDDLEYLYL</sequence>
<dbReference type="GO" id="GO:0004521">
    <property type="term" value="F:RNA endonuclease activity"/>
    <property type="evidence" value="ECO:0007669"/>
    <property type="project" value="TreeGrafter"/>
</dbReference>
<protein>
    <submittedName>
        <fullName evidence="1">mRNA 3'-end processing factor, putative</fullName>
    </submittedName>
</protein>
<proteinExistence type="predicted"/>
<dbReference type="PANTHER" id="PTHR11203">
    <property type="entry name" value="CLEAVAGE AND POLYADENYLATION SPECIFICITY FACTOR FAMILY MEMBER"/>
    <property type="match status" value="1"/>
</dbReference>
<dbReference type="Gene3D" id="3.60.15.10">
    <property type="entry name" value="Ribonuclease Z/Hydroxyacylglutathione hydrolase-like"/>
    <property type="match status" value="1"/>
</dbReference>
<dbReference type="OrthoDB" id="40950at2157"/>
<dbReference type="SUPFAM" id="SSF56281">
    <property type="entry name" value="Metallo-hydrolase/oxidoreductase"/>
    <property type="match status" value="1"/>
</dbReference>
<evidence type="ECO:0000313" key="2">
    <source>
        <dbReference type="Proteomes" id="UP000002613"/>
    </source>
</evidence>
<accession>D3RYG5</accession>
<dbReference type="PaxDb" id="589924-Ferp_1377"/>
<dbReference type="AlphaFoldDB" id="D3RYG5"/>
<dbReference type="GeneID" id="8778894"/>
<reference evidence="1 2" key="2">
    <citation type="journal article" date="2011" name="Stand. Genomic Sci.">
        <title>Complete genome sequence of Ferroglobus placidus AEDII12DO.</title>
        <authorList>
            <person name="Anderson I."/>
            <person name="Risso C."/>
            <person name="Holmes D."/>
            <person name="Lucas S."/>
            <person name="Copeland A."/>
            <person name="Lapidus A."/>
            <person name="Cheng J.F."/>
            <person name="Bruce D."/>
            <person name="Goodwin L."/>
            <person name="Pitluck S."/>
            <person name="Saunders E."/>
            <person name="Brettin T."/>
            <person name="Detter J.C."/>
            <person name="Han C."/>
            <person name="Tapia R."/>
            <person name="Larimer F."/>
            <person name="Land M."/>
            <person name="Hauser L."/>
            <person name="Woyke T."/>
            <person name="Lovley D."/>
            <person name="Kyrpides N."/>
            <person name="Ivanova N."/>
        </authorList>
    </citation>
    <scope>NUCLEOTIDE SEQUENCE [LARGE SCALE GENOMIC DNA]</scope>
    <source>
        <strain evidence="2">DSM 10642 / AEDII12DO</strain>
    </source>
</reference>
<organism evidence="1 2">
    <name type="scientific">Ferroglobus placidus (strain DSM 10642 / AEDII12DO)</name>
    <dbReference type="NCBI Taxonomy" id="589924"/>
    <lineage>
        <taxon>Archaea</taxon>
        <taxon>Methanobacteriati</taxon>
        <taxon>Methanobacteriota</taxon>
        <taxon>Archaeoglobi</taxon>
        <taxon>Archaeoglobales</taxon>
        <taxon>Archaeoglobaceae</taxon>
        <taxon>Ferroglobus</taxon>
    </lineage>
</organism>
<dbReference type="STRING" id="589924.Ferp_1377"/>
<dbReference type="InterPro" id="IPR036866">
    <property type="entry name" value="RibonucZ/Hydroxyglut_hydro"/>
</dbReference>
<dbReference type="CDD" id="cd06262">
    <property type="entry name" value="metallo-hydrolase-like_MBL-fold"/>
    <property type="match status" value="1"/>
</dbReference>
<name>D3RYG5_FERPA</name>
<reference evidence="2" key="1">
    <citation type="submission" date="2010-02" db="EMBL/GenBank/DDBJ databases">
        <title>Complete sequence of Ferroglobus placidus DSM 10642.</title>
        <authorList>
            <consortium name="US DOE Joint Genome Institute"/>
            <person name="Lucas S."/>
            <person name="Copeland A."/>
            <person name="Lapidus A."/>
            <person name="Cheng J.-F."/>
            <person name="Bruce D."/>
            <person name="Goodwin L."/>
            <person name="Pitluck S."/>
            <person name="Saunders E."/>
            <person name="Brettin T."/>
            <person name="Detter J.C."/>
            <person name="Han C."/>
            <person name="Tapia R."/>
            <person name="Larimer F."/>
            <person name="Land M."/>
            <person name="Hauser L."/>
            <person name="Kyrpides N."/>
            <person name="Ivanova N."/>
            <person name="Holmes D."/>
            <person name="Lovley D."/>
            <person name="Kyrpides N."/>
            <person name="Anderson I.J."/>
            <person name="Woyke T."/>
        </authorList>
    </citation>
    <scope>NUCLEOTIDE SEQUENCE [LARGE SCALE GENOMIC DNA]</scope>
    <source>
        <strain evidence="2">DSM 10642 / AEDII12DO</strain>
    </source>
</reference>
<gene>
    <name evidence="1" type="ordered locus">Ferp_1377</name>
</gene>
<dbReference type="eggNOG" id="arCOG00545">
    <property type="taxonomic scope" value="Archaea"/>
</dbReference>
<evidence type="ECO:0000313" key="1">
    <source>
        <dbReference type="EMBL" id="ADC65528.1"/>
    </source>
</evidence>
<dbReference type="HOGENOM" id="CLU_078136_0_0_2"/>
<dbReference type="PANTHER" id="PTHR11203:SF37">
    <property type="entry name" value="INTEGRATOR COMPLEX SUBUNIT 11"/>
    <property type="match status" value="1"/>
</dbReference>
<keyword evidence="2" id="KW-1185">Reference proteome</keyword>
<dbReference type="KEGG" id="fpl:Ferp_1377"/>
<dbReference type="InterPro" id="IPR050698">
    <property type="entry name" value="MBL"/>
</dbReference>
<dbReference type="EMBL" id="CP001899">
    <property type="protein sequence ID" value="ADC65528.1"/>
    <property type="molecule type" value="Genomic_DNA"/>
</dbReference>
<dbReference type="Proteomes" id="UP000002613">
    <property type="component" value="Chromosome"/>
</dbReference>